<evidence type="ECO:0000313" key="4">
    <source>
        <dbReference type="Proteomes" id="UP000501602"/>
    </source>
</evidence>
<sequence>MMNKNIQSSLDEKKVIELNQYSGVLRKVAWAIEFVVVFIGLCISVFLVLNSGTQTSAFILAAPFVMISIVELAKIPFVVGLWHARKSFPLYLVMITLLCTLTFETLLNGFERAFSSINEGINIKEIEISRLESNIEANLNSIDVIAADYKNESNKYDLEEADINDTYQQAYTSAVEDNKVKSKSIPVLLSSLNIAKQELIDLKVEKANLLLELAQKKEEKFKDSIQRLDNSDNAVSDERKRLLSELQTLKIAKEQAINDANFFTRGSVKIEYDKKIRYTNDQLNNINNRTLTGDKPDEQFESVKFLDNYYSDLLSIKDDLIAQKSAAVASLNSQYVTASKASYRQLESLKSKLLANRNAQLDSVDAEREELDNEFKNQKLTINSLLKENNQLHFDIRRTEIETNSLALSNQIYRMASYIDNVDNYKEIKKNSLTLVGLIWFGSLAFIGSITGVALTLSGLHLKSLADKIALKREQATQLAQADTAQVASNSGNTSVS</sequence>
<evidence type="ECO:0000256" key="1">
    <source>
        <dbReference type="SAM" id="Coils"/>
    </source>
</evidence>
<dbReference type="Proteomes" id="UP000501602">
    <property type="component" value="Chromosome"/>
</dbReference>
<feature type="transmembrane region" description="Helical" evidence="2">
    <location>
        <begin position="88"/>
        <end position="107"/>
    </location>
</feature>
<evidence type="ECO:0000313" key="3">
    <source>
        <dbReference type="EMBL" id="QIZ77721.1"/>
    </source>
</evidence>
<keyword evidence="1" id="KW-0175">Coiled coil</keyword>
<feature type="transmembrane region" description="Helical" evidence="2">
    <location>
        <begin position="435"/>
        <end position="457"/>
    </location>
</feature>
<name>A0A6H1UF62_9GAMM</name>
<dbReference type="AlphaFoldDB" id="A0A6H1UF62"/>
<gene>
    <name evidence="3" type="ORF">HER31_12935</name>
</gene>
<feature type="coiled-coil region" evidence="1">
    <location>
        <begin position="192"/>
        <end position="259"/>
    </location>
</feature>
<accession>A0A6H1UF62</accession>
<keyword evidence="2" id="KW-0472">Membrane</keyword>
<keyword evidence="4" id="KW-1185">Reference proteome</keyword>
<feature type="transmembrane region" description="Helical" evidence="2">
    <location>
        <begin position="57"/>
        <end position="82"/>
    </location>
</feature>
<organism evidence="3 4">
    <name type="scientific">Ferrimonas lipolytica</name>
    <dbReference type="NCBI Taxonomy" id="2724191"/>
    <lineage>
        <taxon>Bacteria</taxon>
        <taxon>Pseudomonadati</taxon>
        <taxon>Pseudomonadota</taxon>
        <taxon>Gammaproteobacteria</taxon>
        <taxon>Alteromonadales</taxon>
        <taxon>Ferrimonadaceae</taxon>
        <taxon>Ferrimonas</taxon>
    </lineage>
</organism>
<proteinExistence type="predicted"/>
<keyword evidence="2" id="KW-0812">Transmembrane</keyword>
<feature type="transmembrane region" description="Helical" evidence="2">
    <location>
        <begin position="28"/>
        <end position="50"/>
    </location>
</feature>
<protein>
    <submittedName>
        <fullName evidence="3">Uncharacterized protein</fullName>
    </submittedName>
</protein>
<keyword evidence="2" id="KW-1133">Transmembrane helix</keyword>
<reference evidence="3 4" key="1">
    <citation type="submission" date="2020-04" db="EMBL/GenBank/DDBJ databases">
        <title>Ferrimonas sp. S7 isolated from sea water.</title>
        <authorList>
            <person name="Bae S.S."/>
            <person name="Baek K."/>
        </authorList>
    </citation>
    <scope>NUCLEOTIDE SEQUENCE [LARGE SCALE GENOMIC DNA]</scope>
    <source>
        <strain evidence="3 4">S7</strain>
    </source>
</reference>
<dbReference type="EMBL" id="CP051180">
    <property type="protein sequence ID" value="QIZ77721.1"/>
    <property type="molecule type" value="Genomic_DNA"/>
</dbReference>
<feature type="coiled-coil region" evidence="1">
    <location>
        <begin position="354"/>
        <end position="388"/>
    </location>
</feature>
<dbReference type="KEGG" id="fes:HER31_12935"/>
<evidence type="ECO:0000256" key="2">
    <source>
        <dbReference type="SAM" id="Phobius"/>
    </source>
</evidence>